<dbReference type="RefSeq" id="WP_166148460.1">
    <property type="nucleotide sequence ID" value="NZ_JAANYN010000006.1"/>
</dbReference>
<dbReference type="PROSITE" id="PS51257">
    <property type="entry name" value="PROKAR_LIPOPROTEIN"/>
    <property type="match status" value="1"/>
</dbReference>
<keyword evidence="2" id="KW-0378">Hydrolase</keyword>
<protein>
    <submittedName>
        <fullName evidence="2">Carboxyl-terminal protease</fullName>
    </submittedName>
</protein>
<dbReference type="Pfam" id="PF03572">
    <property type="entry name" value="Peptidase_S41"/>
    <property type="match status" value="1"/>
</dbReference>
<dbReference type="PANTHER" id="PTHR32060:SF30">
    <property type="entry name" value="CARBOXY-TERMINAL PROCESSING PROTEASE CTPA"/>
    <property type="match status" value="1"/>
</dbReference>
<keyword evidence="3" id="KW-1185">Reference proteome</keyword>
<dbReference type="SMART" id="SM00245">
    <property type="entry name" value="TSPc"/>
    <property type="match status" value="1"/>
</dbReference>
<accession>A0ABX0HCQ8</accession>
<evidence type="ECO:0000313" key="3">
    <source>
        <dbReference type="Proteomes" id="UP000649799"/>
    </source>
</evidence>
<gene>
    <name evidence="2" type="ORF">G9Q97_15735</name>
</gene>
<dbReference type="Gene3D" id="3.30.750.170">
    <property type="match status" value="1"/>
</dbReference>
<dbReference type="Proteomes" id="UP000649799">
    <property type="component" value="Unassembled WGS sequence"/>
</dbReference>
<dbReference type="InterPro" id="IPR041613">
    <property type="entry name" value="Pept_S41_N"/>
</dbReference>
<comment type="caution">
    <text evidence="2">The sequence shown here is derived from an EMBL/GenBank/DDBJ whole genome shotgun (WGS) entry which is preliminary data.</text>
</comment>
<dbReference type="Gene3D" id="2.30.42.10">
    <property type="match status" value="1"/>
</dbReference>
<proteinExistence type="predicted"/>
<name>A0ABX0HCQ8_9BACT</name>
<dbReference type="GO" id="GO:0008233">
    <property type="term" value="F:peptidase activity"/>
    <property type="evidence" value="ECO:0007669"/>
    <property type="project" value="UniProtKB-KW"/>
</dbReference>
<dbReference type="GO" id="GO:0006508">
    <property type="term" value="P:proteolysis"/>
    <property type="evidence" value="ECO:0007669"/>
    <property type="project" value="UniProtKB-KW"/>
</dbReference>
<reference evidence="2 3" key="1">
    <citation type="submission" date="2020-03" db="EMBL/GenBank/DDBJ databases">
        <title>Cyclobacterium plantarum sp. nov., a marine bacterium isolated from a coastal-marine wetland.</title>
        <authorList>
            <person name="Sanchez-Porro C."/>
            <person name="Ventosa A."/>
            <person name="Amoozegar M."/>
        </authorList>
    </citation>
    <scope>NUCLEOTIDE SEQUENCE [LARGE SCALE GENOMIC DNA]</scope>
    <source>
        <strain evidence="2 3">GBPx2</strain>
    </source>
</reference>
<dbReference type="InterPro" id="IPR029045">
    <property type="entry name" value="ClpP/crotonase-like_dom_sf"/>
</dbReference>
<dbReference type="PROSITE" id="PS50106">
    <property type="entry name" value="PDZ"/>
    <property type="match status" value="1"/>
</dbReference>
<sequence length="441" mass="49589">MLVEFKKLVFVFLFGFSFLLFSCKEDIGELPRNQNLVKEAIYESMQEWYYWNDRLPLALDVSNYRSNDELLYGLMYQELDRWSYITTREDFNKAFTGQNAGHGFGFALSEDNKLYVSFVYEDSPAGQDGWQRGWEIIEINGKPIADYRRSNGYNFDLGENLPGVSNSFTFRLPDGTTTTRSNTKAEYQANSVLYKNVIETGGKKTGYWVYNSFKATAGLSPNRSTEVEETLDYFDAAGIDELILDLRYNGGGSVDVAEQIMNGLIPAAANGELMYTNALNADKSNLNETYRFEKRGGIALERLIVITSRGSASASELIINCLNPYMDIVLVGQRTYGKPVGSFPLSQFNPVLEQNDVELVPITFAIANAAGNAAYYDGFPVDIPAADDPSSNWGDIKEFRLASALTYVQYGAASTARQKIPEDQWQMIDNFHGLEKEFPVY</sequence>
<evidence type="ECO:0000259" key="1">
    <source>
        <dbReference type="PROSITE" id="PS50106"/>
    </source>
</evidence>
<dbReference type="Gene3D" id="3.90.226.10">
    <property type="entry name" value="2-enoyl-CoA Hydratase, Chain A, domain 1"/>
    <property type="match status" value="1"/>
</dbReference>
<dbReference type="CDD" id="cd00136">
    <property type="entry name" value="PDZ_canonical"/>
    <property type="match status" value="1"/>
</dbReference>
<keyword evidence="2" id="KW-0645">Protease</keyword>
<dbReference type="CDD" id="cd07561">
    <property type="entry name" value="Peptidase_S41_CPP_like"/>
    <property type="match status" value="1"/>
</dbReference>
<dbReference type="InterPro" id="IPR001478">
    <property type="entry name" value="PDZ"/>
</dbReference>
<dbReference type="PANTHER" id="PTHR32060">
    <property type="entry name" value="TAIL-SPECIFIC PROTEASE"/>
    <property type="match status" value="1"/>
</dbReference>
<organism evidence="2 3">
    <name type="scientific">Cyclobacterium plantarum</name>
    <dbReference type="NCBI Taxonomy" id="2716263"/>
    <lineage>
        <taxon>Bacteria</taxon>
        <taxon>Pseudomonadati</taxon>
        <taxon>Bacteroidota</taxon>
        <taxon>Cytophagia</taxon>
        <taxon>Cytophagales</taxon>
        <taxon>Cyclobacteriaceae</taxon>
        <taxon>Cyclobacterium</taxon>
    </lineage>
</organism>
<dbReference type="SUPFAM" id="SSF50156">
    <property type="entry name" value="PDZ domain-like"/>
    <property type="match status" value="1"/>
</dbReference>
<evidence type="ECO:0000313" key="2">
    <source>
        <dbReference type="EMBL" id="NHE58262.1"/>
    </source>
</evidence>
<dbReference type="EMBL" id="JAANYN010000006">
    <property type="protein sequence ID" value="NHE58262.1"/>
    <property type="molecule type" value="Genomic_DNA"/>
</dbReference>
<dbReference type="SUPFAM" id="SSF52096">
    <property type="entry name" value="ClpP/crotonase"/>
    <property type="match status" value="1"/>
</dbReference>
<dbReference type="InterPro" id="IPR036034">
    <property type="entry name" value="PDZ_sf"/>
</dbReference>
<dbReference type="InterPro" id="IPR005151">
    <property type="entry name" value="Tail-specific_protease"/>
</dbReference>
<dbReference type="Pfam" id="PF18294">
    <property type="entry name" value="Pept_S41_N"/>
    <property type="match status" value="1"/>
</dbReference>
<feature type="domain" description="PDZ" evidence="1">
    <location>
        <begin position="101"/>
        <end position="144"/>
    </location>
</feature>